<accession>A0A951Q848</accession>
<evidence type="ECO:0000256" key="1">
    <source>
        <dbReference type="SAM" id="Coils"/>
    </source>
</evidence>
<dbReference type="Proteomes" id="UP000715781">
    <property type="component" value="Unassembled WGS sequence"/>
</dbReference>
<evidence type="ECO:0000313" key="2">
    <source>
        <dbReference type="EMBL" id="MBW4565890.1"/>
    </source>
</evidence>
<keyword evidence="1" id="KW-0175">Coiled coil</keyword>
<reference evidence="2" key="1">
    <citation type="submission" date="2021-05" db="EMBL/GenBank/DDBJ databases">
        <authorList>
            <person name="Pietrasiak N."/>
            <person name="Ward R."/>
            <person name="Stajich J.E."/>
            <person name="Kurbessoian T."/>
        </authorList>
    </citation>
    <scope>NUCLEOTIDE SEQUENCE</scope>
    <source>
        <strain evidence="2">JT2-VF2</strain>
    </source>
</reference>
<dbReference type="AlphaFoldDB" id="A0A951Q848"/>
<reference evidence="2" key="2">
    <citation type="journal article" date="2022" name="Microbiol. Resour. Announc.">
        <title>Metagenome Sequencing to Explore Phylogenomics of Terrestrial Cyanobacteria.</title>
        <authorList>
            <person name="Ward R.D."/>
            <person name="Stajich J.E."/>
            <person name="Johansen J.R."/>
            <person name="Huntemann M."/>
            <person name="Clum A."/>
            <person name="Foster B."/>
            <person name="Foster B."/>
            <person name="Roux S."/>
            <person name="Palaniappan K."/>
            <person name="Varghese N."/>
            <person name="Mukherjee S."/>
            <person name="Reddy T.B.K."/>
            <person name="Daum C."/>
            <person name="Copeland A."/>
            <person name="Chen I.A."/>
            <person name="Ivanova N.N."/>
            <person name="Kyrpides N.C."/>
            <person name="Shapiro N."/>
            <person name="Eloe-Fadrosh E.A."/>
            <person name="Pietrasiak N."/>
        </authorList>
    </citation>
    <scope>NUCLEOTIDE SEQUENCE</scope>
    <source>
        <strain evidence="2">JT2-VF2</strain>
    </source>
</reference>
<gene>
    <name evidence="2" type="ORF">KME32_33370</name>
</gene>
<evidence type="ECO:0000313" key="3">
    <source>
        <dbReference type="Proteomes" id="UP000715781"/>
    </source>
</evidence>
<dbReference type="EMBL" id="JAHHHN010000051">
    <property type="protein sequence ID" value="MBW4565890.1"/>
    <property type="molecule type" value="Genomic_DNA"/>
</dbReference>
<sequence>MKTEFSSLVTKSLVLSIATTPLNNQKDICQPLANLFPLLEGTEIFPQQGEQLIQLHNEIRFQIEEILTPIQLHQFAASLEEGGNFKDAVCVMNLSSQEWTQLRQVFQSSCLKLAVLFTSEQEKQILQSLQNRYKNKRIRNEEIVKRLTSLLSIPQQPSTDSGIG</sequence>
<organism evidence="2 3">
    <name type="scientific">Mojavia pulchra JT2-VF2</name>
    <dbReference type="NCBI Taxonomy" id="287848"/>
    <lineage>
        <taxon>Bacteria</taxon>
        <taxon>Bacillati</taxon>
        <taxon>Cyanobacteriota</taxon>
        <taxon>Cyanophyceae</taxon>
        <taxon>Nostocales</taxon>
        <taxon>Nostocaceae</taxon>
    </lineage>
</organism>
<name>A0A951Q848_9NOST</name>
<comment type="caution">
    <text evidence="2">The sequence shown here is derived from an EMBL/GenBank/DDBJ whole genome shotgun (WGS) entry which is preliminary data.</text>
</comment>
<proteinExistence type="predicted"/>
<protein>
    <submittedName>
        <fullName evidence="2">Uncharacterized protein</fullName>
    </submittedName>
</protein>
<feature type="coiled-coil region" evidence="1">
    <location>
        <begin position="119"/>
        <end position="146"/>
    </location>
</feature>